<evidence type="ECO:0000256" key="1">
    <source>
        <dbReference type="ARBA" id="ARBA00009330"/>
    </source>
</evidence>
<dbReference type="Pfam" id="PF03922">
    <property type="entry name" value="OmpW"/>
    <property type="match status" value="1"/>
</dbReference>
<reference evidence="3 4" key="1">
    <citation type="submission" date="2020-11" db="EMBL/GenBank/DDBJ databases">
        <title>Erythrobacter sediminis sp. nov., a marine bacterium from a tidal flat of Garorim Bay.</title>
        <authorList>
            <person name="Kim D."/>
            <person name="Yoo Y."/>
            <person name="Kim J.-J."/>
        </authorList>
    </citation>
    <scope>NUCLEOTIDE SEQUENCE [LARGE SCALE GENOMIC DNA]</scope>
    <source>
        <strain evidence="3 4">JGD-13</strain>
    </source>
</reference>
<feature type="chain" id="PRO_5045244055" evidence="2">
    <location>
        <begin position="22"/>
        <end position="222"/>
    </location>
</feature>
<dbReference type="PANTHER" id="PTHR36920:SF1">
    <property type="entry name" value="OUTER MEMBRANE PROTEIN W"/>
    <property type="match status" value="1"/>
</dbReference>
<dbReference type="SUPFAM" id="SSF56925">
    <property type="entry name" value="OMPA-like"/>
    <property type="match status" value="1"/>
</dbReference>
<evidence type="ECO:0000313" key="4">
    <source>
        <dbReference type="Proteomes" id="UP000602442"/>
    </source>
</evidence>
<accession>A0ABS0N1F2</accession>
<dbReference type="RefSeq" id="WP_197920439.1">
    <property type="nucleotide sequence ID" value="NZ_CAWPTA010000006.1"/>
</dbReference>
<evidence type="ECO:0000256" key="2">
    <source>
        <dbReference type="SAM" id="SignalP"/>
    </source>
</evidence>
<feature type="signal peptide" evidence="2">
    <location>
        <begin position="1"/>
        <end position="21"/>
    </location>
</feature>
<keyword evidence="2" id="KW-0732">Signal</keyword>
<dbReference type="InterPro" id="IPR005618">
    <property type="entry name" value="OMPW"/>
</dbReference>
<dbReference type="EMBL" id="JAEANY010000001">
    <property type="protein sequence ID" value="MBH5321784.1"/>
    <property type="molecule type" value="Genomic_DNA"/>
</dbReference>
<comment type="caution">
    <text evidence="3">The sequence shown here is derived from an EMBL/GenBank/DDBJ whole genome shotgun (WGS) entry which is preliminary data.</text>
</comment>
<organism evidence="3 4">
    <name type="scientific">Aurantiacibacter sediminis</name>
    <dbReference type="NCBI Taxonomy" id="2793064"/>
    <lineage>
        <taxon>Bacteria</taxon>
        <taxon>Pseudomonadati</taxon>
        <taxon>Pseudomonadota</taxon>
        <taxon>Alphaproteobacteria</taxon>
        <taxon>Sphingomonadales</taxon>
        <taxon>Erythrobacteraceae</taxon>
        <taxon>Aurantiacibacter</taxon>
    </lineage>
</organism>
<gene>
    <name evidence="3" type="ORF">I5L03_04185</name>
</gene>
<proteinExistence type="inferred from homology"/>
<dbReference type="InterPro" id="IPR011250">
    <property type="entry name" value="OMP/PagP_B-barrel"/>
</dbReference>
<protein>
    <submittedName>
        <fullName evidence="3">OmpW family protein</fullName>
    </submittedName>
</protein>
<dbReference type="Proteomes" id="UP000602442">
    <property type="component" value="Unassembled WGS sequence"/>
</dbReference>
<dbReference type="PANTHER" id="PTHR36920">
    <property type="match status" value="1"/>
</dbReference>
<name>A0ABS0N1F2_9SPHN</name>
<evidence type="ECO:0000313" key="3">
    <source>
        <dbReference type="EMBL" id="MBH5321784.1"/>
    </source>
</evidence>
<dbReference type="Gene3D" id="2.40.160.20">
    <property type="match status" value="1"/>
</dbReference>
<comment type="similarity">
    <text evidence="1">Belongs to the OmpW/AlkL family.</text>
</comment>
<keyword evidence="4" id="KW-1185">Reference proteome</keyword>
<sequence>MKLLTTAAFAALAVLACPAEAQDAEGDLQIKLLGTGVLPDGAITSVNTDIVGLPADTQTEASDAFVPTLAVAYFVSDNVSIETICCITQHDVDAVSGLPGAELVSNGTLIPATFTAKYHFDLGDLEPYVGAGATYFWWIDVEPGAATIPLGVTETTLSDEFGFVLQAGADIPIGDDGFGITLDAKRYFVDTTARWFVGDTLAIETEHDLDPWVVSVGVNFRF</sequence>
<dbReference type="PROSITE" id="PS51257">
    <property type="entry name" value="PROKAR_LIPOPROTEIN"/>
    <property type="match status" value="1"/>
</dbReference>